<feature type="compositionally biased region" description="Basic and acidic residues" evidence="4">
    <location>
        <begin position="112"/>
        <end position="134"/>
    </location>
</feature>
<evidence type="ECO:0000256" key="1">
    <source>
        <dbReference type="ARBA" id="ARBA00007682"/>
    </source>
</evidence>
<reference evidence="6" key="1">
    <citation type="submission" date="2021-01" db="EMBL/GenBank/DDBJ databases">
        <authorList>
            <person name="Corre E."/>
            <person name="Pelletier E."/>
            <person name="Niang G."/>
            <person name="Scheremetjew M."/>
            <person name="Finn R."/>
            <person name="Kale V."/>
            <person name="Holt S."/>
            <person name="Cochrane G."/>
            <person name="Meng A."/>
            <person name="Brown T."/>
            <person name="Cohen L."/>
        </authorList>
    </citation>
    <scope>NUCLEOTIDE SEQUENCE</scope>
    <source>
        <strain evidence="6">CCMP2058</strain>
    </source>
</reference>
<gene>
    <name evidence="6" type="ORF">LAMO00422_LOCUS9668</name>
</gene>
<dbReference type="AlphaFoldDB" id="A0A7S0GVP7"/>
<dbReference type="EMBL" id="HBEM01014054">
    <property type="protein sequence ID" value="CAD8448718.1"/>
    <property type="molecule type" value="Transcribed_RNA"/>
</dbReference>
<dbReference type="Pfam" id="PF04153">
    <property type="entry name" value="NOT2_3_5_C"/>
    <property type="match status" value="1"/>
</dbReference>
<name>A0A7S0GVP7_9EUKA</name>
<dbReference type="GO" id="GO:0006355">
    <property type="term" value="P:regulation of DNA-templated transcription"/>
    <property type="evidence" value="ECO:0007669"/>
    <property type="project" value="InterPro"/>
</dbReference>
<evidence type="ECO:0000259" key="5">
    <source>
        <dbReference type="Pfam" id="PF04153"/>
    </source>
</evidence>
<feature type="region of interest" description="Disordered" evidence="4">
    <location>
        <begin position="201"/>
        <end position="222"/>
    </location>
</feature>
<evidence type="ECO:0000256" key="4">
    <source>
        <dbReference type="SAM" id="MobiDB-lite"/>
    </source>
</evidence>
<dbReference type="Gene3D" id="2.30.30.1020">
    <property type="entry name" value="CCR4-NOT complex subunit 2/3/5, C-terminal domain"/>
    <property type="match status" value="1"/>
</dbReference>
<dbReference type="GO" id="GO:0030015">
    <property type="term" value="C:CCR4-NOT core complex"/>
    <property type="evidence" value="ECO:0007669"/>
    <property type="project" value="InterPro"/>
</dbReference>
<evidence type="ECO:0000256" key="2">
    <source>
        <dbReference type="ARBA" id="ARBA00023015"/>
    </source>
</evidence>
<dbReference type="PANTHER" id="PTHR23326">
    <property type="entry name" value="CCR4 NOT-RELATED"/>
    <property type="match status" value="1"/>
</dbReference>
<dbReference type="InterPro" id="IPR007282">
    <property type="entry name" value="NOT2/3/5_C"/>
</dbReference>
<organism evidence="6">
    <name type="scientific">Amorphochlora amoebiformis</name>
    <dbReference type="NCBI Taxonomy" id="1561963"/>
    <lineage>
        <taxon>Eukaryota</taxon>
        <taxon>Sar</taxon>
        <taxon>Rhizaria</taxon>
        <taxon>Cercozoa</taxon>
        <taxon>Chlorarachniophyceae</taxon>
        <taxon>Amorphochlora</taxon>
    </lineage>
</organism>
<sequence>MHGQAPFHGFLPGLWRLGGMMNRGMMELSHSEVLARSGNTEHAPRFDIGDFPPLGGSSGMIMGKGELDAMVMGSHQGMEPSLLMQAREKMKAENSQGGRTWWSGFLDMDGQDGKNVHTSSEHPGADFIQSKEDFPALPSKSRSEPAGLNIHSRLQQRSMGVPNDNSYLLKADSKGTNGTQLSSVATKLAGGAAPTNFIRSKHEHAQQQAQLQQASSKADNQEDADRYGLKGLLRVIRMTDPALNTLALGTDLTKLGLNLNSSDALYATFAYPCAENASRREPDFVLPYCYYMQPPALKTSHLGKFELLTLFYIFYNMPKDTLQVYAAKELYNRDWRYHKELKMWFTRPSESDFRSLKDVSTYGGGYERGSIIYFDINSWEQRVFREGQLPGGPKFMTEHELNTS</sequence>
<keyword evidence="3" id="KW-0804">Transcription</keyword>
<proteinExistence type="inferred from homology"/>
<feature type="region of interest" description="Disordered" evidence="4">
    <location>
        <begin position="112"/>
        <end position="179"/>
    </location>
</feature>
<feature type="compositionally biased region" description="Polar residues" evidence="4">
    <location>
        <begin position="152"/>
        <end position="166"/>
    </location>
</feature>
<comment type="similarity">
    <text evidence="1">Belongs to the CNOT2/3/5 family.</text>
</comment>
<protein>
    <recommendedName>
        <fullName evidence="5">NOT2/NOT3/NOT5 C-terminal domain-containing protein</fullName>
    </recommendedName>
</protein>
<keyword evidence="2" id="KW-0805">Transcription regulation</keyword>
<evidence type="ECO:0000256" key="3">
    <source>
        <dbReference type="ARBA" id="ARBA00023163"/>
    </source>
</evidence>
<dbReference type="InterPro" id="IPR040168">
    <property type="entry name" value="Not2/3/5"/>
</dbReference>
<accession>A0A7S0GVP7</accession>
<dbReference type="InterPro" id="IPR038635">
    <property type="entry name" value="CCR4-NOT_su2/3/5_C_sf"/>
</dbReference>
<feature type="domain" description="NOT2/NOT3/NOT5 C-terminal" evidence="5">
    <location>
        <begin position="267"/>
        <end position="383"/>
    </location>
</feature>
<evidence type="ECO:0000313" key="6">
    <source>
        <dbReference type="EMBL" id="CAD8448718.1"/>
    </source>
</evidence>